<accession>A6J4U0</accession>
<evidence type="ECO:0000313" key="2">
    <source>
        <dbReference type="Proteomes" id="UP000234681"/>
    </source>
</evidence>
<reference evidence="2" key="1">
    <citation type="submission" date="2005-09" db="EMBL/GenBank/DDBJ databases">
        <authorList>
            <person name="Mural R.J."/>
            <person name="Li P.W."/>
            <person name="Adams M.D."/>
            <person name="Amanatides P.G."/>
            <person name="Baden-Tillson H."/>
            <person name="Barnstead M."/>
            <person name="Chin S.H."/>
            <person name="Dew I."/>
            <person name="Evans C.A."/>
            <person name="Ferriera S."/>
            <person name="Flanigan M."/>
            <person name="Fosler C."/>
            <person name="Glodek A."/>
            <person name="Gu Z."/>
            <person name="Holt R.A."/>
            <person name="Jennings D."/>
            <person name="Kraft C.L."/>
            <person name="Lu F."/>
            <person name="Nguyen T."/>
            <person name="Nusskern D.R."/>
            <person name="Pfannkoch C.M."/>
            <person name="Sitter C."/>
            <person name="Sutton G.G."/>
            <person name="Venter J.C."/>
            <person name="Wang Z."/>
            <person name="Woodage T."/>
            <person name="Zheng X.H."/>
            <person name="Zhong F."/>
        </authorList>
    </citation>
    <scope>NUCLEOTIDE SEQUENCE [LARGE SCALE GENOMIC DNA]</scope>
    <source>
        <strain>BN</strain>
        <strain evidence="2">Sprague-Dawley</strain>
    </source>
</reference>
<proteinExistence type="predicted"/>
<protein>
    <submittedName>
        <fullName evidence="1">COMM domain containing 4 (Predicted), isoform CRA_d</fullName>
    </submittedName>
</protein>
<gene>
    <name evidence="1" type="primary">Commd4_predicted</name>
    <name evidence="1" type="ORF">rCG_57863</name>
</gene>
<name>A6J4U0_RAT</name>
<evidence type="ECO:0000313" key="1">
    <source>
        <dbReference type="EMBL" id="EDL95612.1"/>
    </source>
</evidence>
<dbReference type="Proteomes" id="UP000234681">
    <property type="component" value="Chromosome 8"/>
</dbReference>
<dbReference type="AlphaFoldDB" id="A6J4U0"/>
<organism evidence="1 2">
    <name type="scientific">Rattus norvegicus</name>
    <name type="common">Rat</name>
    <dbReference type="NCBI Taxonomy" id="10116"/>
    <lineage>
        <taxon>Eukaryota</taxon>
        <taxon>Metazoa</taxon>
        <taxon>Chordata</taxon>
        <taxon>Craniata</taxon>
        <taxon>Vertebrata</taxon>
        <taxon>Euteleostomi</taxon>
        <taxon>Mammalia</taxon>
        <taxon>Eutheria</taxon>
        <taxon>Euarchontoglires</taxon>
        <taxon>Glires</taxon>
        <taxon>Rodentia</taxon>
        <taxon>Myomorpha</taxon>
        <taxon>Muroidea</taxon>
        <taxon>Muridae</taxon>
        <taxon>Murinae</taxon>
        <taxon>Rattus</taxon>
    </lineage>
</organism>
<sequence>MLWTEVPVLWRSGLSRLGPSRDQHTGQNFLCEAAATV</sequence>
<dbReference type="EMBL" id="CH473975">
    <property type="protein sequence ID" value="EDL95612.1"/>
    <property type="molecule type" value="Genomic_DNA"/>
</dbReference>